<dbReference type="SMART" id="SM00849">
    <property type="entry name" value="Lactamase_B"/>
    <property type="match status" value="1"/>
</dbReference>
<comment type="cofactor">
    <cofactor evidence="1">
        <name>Zn(2+)</name>
        <dbReference type="ChEBI" id="CHEBI:29105"/>
    </cofactor>
</comment>
<name>A0A1M4WKU9_9HYPH</name>
<reference evidence="7 8" key="1">
    <citation type="submission" date="2016-11" db="EMBL/GenBank/DDBJ databases">
        <authorList>
            <person name="Jaros S."/>
            <person name="Januszkiewicz K."/>
            <person name="Wedrychowicz H."/>
        </authorList>
    </citation>
    <scope>NUCLEOTIDE SEQUENCE [LARGE SCALE GENOMIC DNA]</scope>
    <source>
        <strain evidence="7 8">DSM 19436</strain>
    </source>
</reference>
<evidence type="ECO:0000313" key="8">
    <source>
        <dbReference type="Proteomes" id="UP000184485"/>
    </source>
</evidence>
<organism evidence="7 8">
    <name type="scientific">Kaistia soli DSM 19436</name>
    <dbReference type="NCBI Taxonomy" id="1122133"/>
    <lineage>
        <taxon>Bacteria</taxon>
        <taxon>Pseudomonadati</taxon>
        <taxon>Pseudomonadota</taxon>
        <taxon>Alphaproteobacteria</taxon>
        <taxon>Hyphomicrobiales</taxon>
        <taxon>Kaistiaceae</taxon>
        <taxon>Kaistia</taxon>
    </lineage>
</organism>
<dbReference type="InterPro" id="IPR001279">
    <property type="entry name" value="Metallo-B-lactamas"/>
</dbReference>
<sequence>MTDVQALWEVHVLEFARSKDQLVAGLILGAHDAGVVDLPFSFVLARRDDRVVLIDTGFMREGSGAAFSKKFGIPDWISPLSQLKTLGVEPGAVTDIVLSHAHFDHMGSIGKFPNAMIHVQKQEILSWVELLALPPRFGSLTAIINPDDMRRAFDASIEHRLDLVDGDRDNLLPGLHVRTGPGHTIGQQFIILETARGRLVVAGDCIYTTANICGHNHDGVYVPLANAVGSTWDQLKTIDRINTEIAGDLSRLIILHDTERWAGLPIVEEIDGFRIVKAA</sequence>
<dbReference type="Gene3D" id="3.60.15.10">
    <property type="entry name" value="Ribonuclease Z/Hydroxyacylglutathione hydrolase-like"/>
    <property type="match status" value="1"/>
</dbReference>
<keyword evidence="5" id="KW-0862">Zinc</keyword>
<feature type="domain" description="Metallo-beta-lactamase" evidence="6">
    <location>
        <begin position="38"/>
        <end position="256"/>
    </location>
</feature>
<gene>
    <name evidence="7" type="ORF">SAMN02745157_1004</name>
</gene>
<dbReference type="RefSeq" id="WP_073051631.1">
    <property type="nucleotide sequence ID" value="NZ_FQUP01000001.1"/>
</dbReference>
<dbReference type="Proteomes" id="UP000184485">
    <property type="component" value="Unassembled WGS sequence"/>
</dbReference>
<evidence type="ECO:0000256" key="5">
    <source>
        <dbReference type="ARBA" id="ARBA00022833"/>
    </source>
</evidence>
<dbReference type="SUPFAM" id="SSF56281">
    <property type="entry name" value="Metallo-hydrolase/oxidoreductase"/>
    <property type="match status" value="1"/>
</dbReference>
<dbReference type="CDD" id="cd07729">
    <property type="entry name" value="AHL_lactonase_MBL-fold"/>
    <property type="match status" value="1"/>
</dbReference>
<dbReference type="GO" id="GO:0016787">
    <property type="term" value="F:hydrolase activity"/>
    <property type="evidence" value="ECO:0007669"/>
    <property type="project" value="UniProtKB-KW"/>
</dbReference>
<dbReference type="GO" id="GO:0046872">
    <property type="term" value="F:metal ion binding"/>
    <property type="evidence" value="ECO:0007669"/>
    <property type="project" value="UniProtKB-KW"/>
</dbReference>
<evidence type="ECO:0000313" key="7">
    <source>
        <dbReference type="EMBL" id="SHE81835.1"/>
    </source>
</evidence>
<evidence type="ECO:0000256" key="4">
    <source>
        <dbReference type="ARBA" id="ARBA00022801"/>
    </source>
</evidence>
<dbReference type="EMBL" id="FQUP01000001">
    <property type="protein sequence ID" value="SHE81835.1"/>
    <property type="molecule type" value="Genomic_DNA"/>
</dbReference>
<evidence type="ECO:0000256" key="2">
    <source>
        <dbReference type="ARBA" id="ARBA00007749"/>
    </source>
</evidence>
<dbReference type="PANTHER" id="PTHR42978">
    <property type="entry name" value="QUORUM-QUENCHING LACTONASE YTNP-RELATED-RELATED"/>
    <property type="match status" value="1"/>
</dbReference>
<evidence type="ECO:0000259" key="6">
    <source>
        <dbReference type="SMART" id="SM00849"/>
    </source>
</evidence>
<dbReference type="OrthoDB" id="9773738at2"/>
<keyword evidence="8" id="KW-1185">Reference proteome</keyword>
<dbReference type="PANTHER" id="PTHR42978:SF7">
    <property type="entry name" value="METALLO-HYDROLASE RV2300C-RELATED"/>
    <property type="match status" value="1"/>
</dbReference>
<proteinExistence type="inferred from homology"/>
<accession>A0A1M4WKU9</accession>
<keyword evidence="3" id="KW-0479">Metal-binding</keyword>
<evidence type="ECO:0000256" key="1">
    <source>
        <dbReference type="ARBA" id="ARBA00001947"/>
    </source>
</evidence>
<dbReference type="InterPro" id="IPR051013">
    <property type="entry name" value="MBL_superfamily_lactonases"/>
</dbReference>
<evidence type="ECO:0000256" key="3">
    <source>
        <dbReference type="ARBA" id="ARBA00022723"/>
    </source>
</evidence>
<dbReference type="InterPro" id="IPR036866">
    <property type="entry name" value="RibonucZ/Hydroxyglut_hydro"/>
</dbReference>
<keyword evidence="4" id="KW-0378">Hydrolase</keyword>
<protein>
    <submittedName>
        <fullName evidence="7">Metallo-beta-lactamase superfamily protein</fullName>
    </submittedName>
</protein>
<dbReference type="STRING" id="1122133.SAMN02745157_1004"/>
<dbReference type="Pfam" id="PF00753">
    <property type="entry name" value="Lactamase_B"/>
    <property type="match status" value="1"/>
</dbReference>
<dbReference type="AlphaFoldDB" id="A0A1M4WKU9"/>
<comment type="similarity">
    <text evidence="2">Belongs to the metallo-beta-lactamase superfamily.</text>
</comment>